<keyword evidence="4" id="KW-1185">Reference proteome</keyword>
<sequence length="349" mass="39082">MHRSIATRGSASERGFSIDLVYHKGDLLFTGTKMWFAASDAGDWFKIVRLYLKGRDARFGTTGPLWLNEDGQTPTPRAFVDEVKRHCGSEYTGHSFRAGGATWYALHGAPDSSIQRIRRWTPSAFQGYVQLQPEIAIAQRKQRARRMPPPSPPATHPSHLSHPHLSQRPRLVSCLPGDNAGFPATISALWTAHKRATTTRWNEEWSSSSLPRPLADVVTTASTAHKYYAGLSRRQATLLCRLRTDVSALNKHRALFDPVQSNLCKCGKVESQEHFLILCPLYKQARHSFYKHIGLRQTPTGALILGNIDFQSPLLDFIAATGGFARLTEATKGESQEEDKTERKEQHRA</sequence>
<feature type="region of interest" description="Disordered" evidence="2">
    <location>
        <begin position="329"/>
        <end position="349"/>
    </location>
</feature>
<organism evidence="3 4">
    <name type="scientific">Rhodotorula toruloides (strain NP11)</name>
    <name type="common">Yeast</name>
    <name type="synonym">Rhodosporidium toruloides</name>
    <dbReference type="NCBI Taxonomy" id="1130832"/>
    <lineage>
        <taxon>Eukaryota</taxon>
        <taxon>Fungi</taxon>
        <taxon>Dikarya</taxon>
        <taxon>Basidiomycota</taxon>
        <taxon>Pucciniomycotina</taxon>
        <taxon>Microbotryomycetes</taxon>
        <taxon>Sporidiobolales</taxon>
        <taxon>Sporidiobolaceae</taxon>
        <taxon>Rhodotorula</taxon>
    </lineage>
</organism>
<dbReference type="GO" id="GO:0006310">
    <property type="term" value="P:DNA recombination"/>
    <property type="evidence" value="ECO:0007669"/>
    <property type="project" value="UniProtKB-KW"/>
</dbReference>
<dbReference type="GO" id="GO:0015074">
    <property type="term" value="P:DNA integration"/>
    <property type="evidence" value="ECO:0007669"/>
    <property type="project" value="InterPro"/>
</dbReference>
<feature type="region of interest" description="Disordered" evidence="2">
    <location>
        <begin position="140"/>
        <end position="166"/>
    </location>
</feature>
<dbReference type="SUPFAM" id="SSF56349">
    <property type="entry name" value="DNA breaking-rejoining enzymes"/>
    <property type="match status" value="1"/>
</dbReference>
<gene>
    <name evidence="3" type="ORF">RHTO_06533</name>
</gene>
<dbReference type="InterPro" id="IPR013762">
    <property type="entry name" value="Integrase-like_cat_sf"/>
</dbReference>
<dbReference type="EMBL" id="KB722684">
    <property type="protein sequence ID" value="EMS18232.1"/>
    <property type="molecule type" value="Genomic_DNA"/>
</dbReference>
<evidence type="ECO:0000256" key="2">
    <source>
        <dbReference type="SAM" id="MobiDB-lite"/>
    </source>
</evidence>
<protein>
    <submittedName>
        <fullName evidence="3">DNA breaking-rejoining enzyme/Integrase-like protein</fullName>
    </submittedName>
</protein>
<dbReference type="RefSeq" id="XP_016269351.1">
    <property type="nucleotide sequence ID" value="XM_016420194.1"/>
</dbReference>
<reference evidence="3 4" key="1">
    <citation type="journal article" date="2012" name="Nat. Commun.">
        <title>A multi-omic map of the lipid-producing yeast Rhodosporidium toruloides.</title>
        <authorList>
            <person name="Zhu Z."/>
            <person name="Zhang S."/>
            <person name="Liu H."/>
            <person name="Shen H."/>
            <person name="Lin X."/>
            <person name="Yang F."/>
            <person name="Zhou Y.J."/>
            <person name="Jin G."/>
            <person name="Ye M."/>
            <person name="Zou H."/>
            <person name="Zou H."/>
            <person name="Zhao Z.K."/>
        </authorList>
    </citation>
    <scope>NUCLEOTIDE SEQUENCE [LARGE SCALE GENOMIC DNA]</scope>
    <source>
        <strain evidence="3 4">NP11</strain>
    </source>
</reference>
<proteinExistence type="predicted"/>
<evidence type="ECO:0000256" key="1">
    <source>
        <dbReference type="ARBA" id="ARBA00023172"/>
    </source>
</evidence>
<dbReference type="Gene3D" id="1.10.443.10">
    <property type="entry name" value="Intergrase catalytic core"/>
    <property type="match status" value="1"/>
</dbReference>
<dbReference type="GeneID" id="27370546"/>
<dbReference type="InterPro" id="IPR011010">
    <property type="entry name" value="DNA_brk_join_enz"/>
</dbReference>
<evidence type="ECO:0000313" key="4">
    <source>
        <dbReference type="Proteomes" id="UP000016926"/>
    </source>
</evidence>
<accession>M7WCY7</accession>
<evidence type="ECO:0000313" key="3">
    <source>
        <dbReference type="EMBL" id="EMS18232.1"/>
    </source>
</evidence>
<dbReference type="OrthoDB" id="2529282at2759"/>
<keyword evidence="1" id="KW-0233">DNA recombination</keyword>
<dbReference type="GO" id="GO:0003677">
    <property type="term" value="F:DNA binding"/>
    <property type="evidence" value="ECO:0007669"/>
    <property type="project" value="InterPro"/>
</dbReference>
<dbReference type="AlphaFoldDB" id="M7WCY7"/>
<dbReference type="HOGENOM" id="CLU_794896_0_0_1"/>
<name>M7WCY7_RHOT1</name>
<dbReference type="Proteomes" id="UP000016926">
    <property type="component" value="Unassembled WGS sequence"/>
</dbReference>